<name>A0A067TAP4_GALM3</name>
<feature type="region of interest" description="Disordered" evidence="1">
    <location>
        <begin position="38"/>
        <end position="60"/>
    </location>
</feature>
<proteinExistence type="predicted"/>
<accession>A0A067TAP4</accession>
<evidence type="ECO:0000256" key="1">
    <source>
        <dbReference type="SAM" id="MobiDB-lite"/>
    </source>
</evidence>
<dbReference type="EMBL" id="KL142377">
    <property type="protein sequence ID" value="KDR76929.1"/>
    <property type="molecule type" value="Genomic_DNA"/>
</dbReference>
<reference evidence="4" key="1">
    <citation type="journal article" date="2014" name="Proc. Natl. Acad. Sci. U.S.A.">
        <title>Extensive sampling of basidiomycete genomes demonstrates inadequacy of the white-rot/brown-rot paradigm for wood decay fungi.</title>
        <authorList>
            <person name="Riley R."/>
            <person name="Salamov A.A."/>
            <person name="Brown D.W."/>
            <person name="Nagy L.G."/>
            <person name="Floudas D."/>
            <person name="Held B.W."/>
            <person name="Levasseur A."/>
            <person name="Lombard V."/>
            <person name="Morin E."/>
            <person name="Otillar R."/>
            <person name="Lindquist E.A."/>
            <person name="Sun H."/>
            <person name="LaButti K.M."/>
            <person name="Schmutz J."/>
            <person name="Jabbour D."/>
            <person name="Luo H."/>
            <person name="Baker S.E."/>
            <person name="Pisabarro A.G."/>
            <person name="Walton J.D."/>
            <person name="Blanchette R.A."/>
            <person name="Henrissat B."/>
            <person name="Martin F."/>
            <person name="Cullen D."/>
            <person name="Hibbett D.S."/>
            <person name="Grigoriev I.V."/>
        </authorList>
    </citation>
    <scope>NUCLEOTIDE SEQUENCE [LARGE SCALE GENOMIC DNA]</scope>
    <source>
        <strain evidence="4">CBS 339.88</strain>
    </source>
</reference>
<keyword evidence="2" id="KW-0812">Transmembrane</keyword>
<evidence type="ECO:0000313" key="4">
    <source>
        <dbReference type="Proteomes" id="UP000027222"/>
    </source>
</evidence>
<gene>
    <name evidence="3" type="ORF">GALMADRAFT_246058</name>
</gene>
<dbReference type="Proteomes" id="UP000027222">
    <property type="component" value="Unassembled WGS sequence"/>
</dbReference>
<keyword evidence="2" id="KW-1133">Transmembrane helix</keyword>
<feature type="transmembrane region" description="Helical" evidence="2">
    <location>
        <begin position="6"/>
        <end position="30"/>
    </location>
</feature>
<sequence length="60" mass="6604">PVEGEMMMAITVFFKTFGLAYLIGGMFGWTETQVTQRSLRGSSRGCPKESAARRTGLKKS</sequence>
<organism evidence="3 4">
    <name type="scientific">Galerina marginata (strain CBS 339.88)</name>
    <dbReference type="NCBI Taxonomy" id="685588"/>
    <lineage>
        <taxon>Eukaryota</taxon>
        <taxon>Fungi</taxon>
        <taxon>Dikarya</taxon>
        <taxon>Basidiomycota</taxon>
        <taxon>Agaricomycotina</taxon>
        <taxon>Agaricomycetes</taxon>
        <taxon>Agaricomycetidae</taxon>
        <taxon>Agaricales</taxon>
        <taxon>Agaricineae</taxon>
        <taxon>Strophariaceae</taxon>
        <taxon>Galerina</taxon>
    </lineage>
</organism>
<dbReference type="HOGENOM" id="CLU_2948054_0_0_1"/>
<evidence type="ECO:0000313" key="3">
    <source>
        <dbReference type="EMBL" id="KDR76929.1"/>
    </source>
</evidence>
<dbReference type="AlphaFoldDB" id="A0A067TAP4"/>
<keyword evidence="4" id="KW-1185">Reference proteome</keyword>
<protein>
    <submittedName>
        <fullName evidence="3">Uncharacterized protein</fullName>
    </submittedName>
</protein>
<evidence type="ECO:0000256" key="2">
    <source>
        <dbReference type="SAM" id="Phobius"/>
    </source>
</evidence>
<feature type="non-terminal residue" evidence="3">
    <location>
        <position position="1"/>
    </location>
</feature>
<keyword evidence="2" id="KW-0472">Membrane</keyword>